<dbReference type="GO" id="GO:0032714">
    <property type="term" value="P:negative regulation of interleukin-5 production"/>
    <property type="evidence" value="ECO:0007669"/>
    <property type="project" value="Ensembl"/>
</dbReference>
<dbReference type="PANTHER" id="PTHR10136:SF6">
    <property type="entry name" value="UTEROGLOBIN"/>
    <property type="match status" value="1"/>
</dbReference>
<dbReference type="OrthoDB" id="9585556at2759"/>
<dbReference type="GO" id="GO:0005737">
    <property type="term" value="C:cytoplasm"/>
    <property type="evidence" value="ECO:0007669"/>
    <property type="project" value="Ensembl"/>
</dbReference>
<dbReference type="GO" id="GO:0019834">
    <property type="term" value="F:phospholipase A2 inhibitor activity"/>
    <property type="evidence" value="ECO:0007669"/>
    <property type="project" value="UniProtKB-KW"/>
</dbReference>
<dbReference type="AlphaFoldDB" id="A0A8C6R675"/>
<dbReference type="CDD" id="cd00633">
    <property type="entry name" value="Secretoglobin"/>
    <property type="match status" value="1"/>
</dbReference>
<dbReference type="FunFam" id="1.10.210.10:FF:000001">
    <property type="entry name" value="Uteroglobin"/>
    <property type="match status" value="1"/>
</dbReference>
<dbReference type="GO" id="GO:0043488">
    <property type="term" value="P:regulation of mRNA stability"/>
    <property type="evidence" value="ECO:0007669"/>
    <property type="project" value="Ensembl"/>
</dbReference>
<evidence type="ECO:0000256" key="8">
    <source>
        <dbReference type="ARBA" id="ARBA00047071"/>
    </source>
</evidence>
<comment type="function">
    <text evidence="9">Binds phosphatidylcholine, phosphatidylinositol, polychlorinated biphenyls (PCB) and weakly progesterone, potent inhibitor of phospholipase A2.</text>
</comment>
<evidence type="ECO:0000256" key="1">
    <source>
        <dbReference type="ARBA" id="ARBA00004613"/>
    </source>
</evidence>
<dbReference type="GO" id="GO:0050727">
    <property type="term" value="P:regulation of inflammatory response"/>
    <property type="evidence" value="ECO:0007669"/>
    <property type="project" value="Ensembl"/>
</dbReference>
<dbReference type="Ensembl" id="ENSNGAT00000019301.1">
    <property type="protein sequence ID" value="ENSNGAP00000013720.1"/>
    <property type="gene ID" value="ENSNGAG00000015223.1"/>
</dbReference>
<dbReference type="GO" id="GO:0042098">
    <property type="term" value="P:T cell proliferation"/>
    <property type="evidence" value="ECO:0007669"/>
    <property type="project" value="Ensembl"/>
</dbReference>
<feature type="signal peptide" evidence="10">
    <location>
        <begin position="1"/>
        <end position="21"/>
    </location>
</feature>
<dbReference type="GO" id="GO:0042130">
    <property type="term" value="P:negative regulation of T cell proliferation"/>
    <property type="evidence" value="ECO:0007669"/>
    <property type="project" value="Ensembl"/>
</dbReference>
<dbReference type="PRINTS" id="PR00486">
    <property type="entry name" value="UTEROGLOBIN"/>
</dbReference>
<dbReference type="GO" id="GO:0007165">
    <property type="term" value="P:signal transduction"/>
    <property type="evidence" value="ECO:0007669"/>
    <property type="project" value="InterPro"/>
</dbReference>
<feature type="chain" id="PRO_5034822805" description="Uteroglobin" evidence="10">
    <location>
        <begin position="22"/>
        <end position="96"/>
    </location>
</feature>
<dbReference type="Proteomes" id="UP000694381">
    <property type="component" value="Unassembled WGS sequence"/>
</dbReference>
<keyword evidence="10" id="KW-0732">Signal</keyword>
<keyword evidence="5" id="KW-0593">Phospholipase A2 inhibitor</keyword>
<dbReference type="SUPFAM" id="SSF48201">
    <property type="entry name" value="Uteroglobin-like"/>
    <property type="match status" value="1"/>
</dbReference>
<dbReference type="GO" id="GO:0032713">
    <property type="term" value="P:negative regulation of interleukin-4 production"/>
    <property type="evidence" value="ECO:0007669"/>
    <property type="project" value="Ensembl"/>
</dbReference>
<dbReference type="InterPro" id="IPR016126">
    <property type="entry name" value="Secretoglobin"/>
</dbReference>
<comment type="subunit">
    <text evidence="8">Antiparallel homodimer; disulfide-linked. Interaction with LMBR1L is controversial.</text>
</comment>
<evidence type="ECO:0000256" key="9">
    <source>
        <dbReference type="ARBA" id="ARBA00055802"/>
    </source>
</evidence>
<proteinExistence type="inferred from homology"/>
<protein>
    <recommendedName>
        <fullName evidence="3">Uteroglobin</fullName>
    </recommendedName>
    <alternativeName>
        <fullName evidence="7">Secretoglobin family 1A member 1</fullName>
    </alternativeName>
</protein>
<evidence type="ECO:0000313" key="12">
    <source>
        <dbReference type="Proteomes" id="UP000694381"/>
    </source>
</evidence>
<evidence type="ECO:0000313" key="11">
    <source>
        <dbReference type="Ensembl" id="ENSNGAP00000013720.1"/>
    </source>
</evidence>
<dbReference type="GO" id="GO:0032696">
    <property type="term" value="P:negative regulation of interleukin-13 production"/>
    <property type="evidence" value="ECO:0007669"/>
    <property type="project" value="Ensembl"/>
</dbReference>
<dbReference type="InterPro" id="IPR000329">
    <property type="entry name" value="Uteroglobin"/>
</dbReference>
<reference evidence="11" key="2">
    <citation type="submission" date="2025-09" db="UniProtKB">
        <authorList>
            <consortium name="Ensembl"/>
        </authorList>
    </citation>
    <scope>IDENTIFICATION</scope>
</reference>
<dbReference type="GO" id="GO:0000122">
    <property type="term" value="P:negative regulation of transcription by RNA polymerase II"/>
    <property type="evidence" value="ECO:0007669"/>
    <property type="project" value="Ensembl"/>
</dbReference>
<dbReference type="InterPro" id="IPR043215">
    <property type="entry name" value="Secretoglobin_1C-like"/>
</dbReference>
<dbReference type="CTD" id="7356"/>
<evidence type="ECO:0000256" key="10">
    <source>
        <dbReference type="SAM" id="SignalP"/>
    </source>
</evidence>
<evidence type="ECO:0000256" key="6">
    <source>
        <dbReference type="ARBA" id="ARBA00023157"/>
    </source>
</evidence>
<gene>
    <name evidence="11" type="primary">Scgb1a1</name>
</gene>
<dbReference type="GeneTree" id="ENSGT00940000155073"/>
<dbReference type="RefSeq" id="XP_008835771.1">
    <property type="nucleotide sequence ID" value="XM_008837549.2"/>
</dbReference>
<organism evidence="11 12">
    <name type="scientific">Nannospalax galili</name>
    <name type="common">Northern Israeli blind subterranean mole rat</name>
    <name type="synonym">Spalax galili</name>
    <dbReference type="NCBI Taxonomy" id="1026970"/>
    <lineage>
        <taxon>Eukaryota</taxon>
        <taxon>Metazoa</taxon>
        <taxon>Chordata</taxon>
        <taxon>Craniata</taxon>
        <taxon>Vertebrata</taxon>
        <taxon>Euteleostomi</taxon>
        <taxon>Mammalia</taxon>
        <taxon>Eutheria</taxon>
        <taxon>Euarchontoglires</taxon>
        <taxon>Glires</taxon>
        <taxon>Rodentia</taxon>
        <taxon>Myomorpha</taxon>
        <taxon>Muroidea</taxon>
        <taxon>Spalacidae</taxon>
        <taxon>Spalacinae</taxon>
        <taxon>Nannospalax</taxon>
    </lineage>
</organism>
<evidence type="ECO:0000256" key="3">
    <source>
        <dbReference type="ARBA" id="ARBA00020696"/>
    </source>
</evidence>
<dbReference type="InterPro" id="IPR035960">
    <property type="entry name" value="Secretoglobin_sf"/>
</dbReference>
<dbReference type="Gene3D" id="1.10.210.10">
    <property type="entry name" value="Secretoglobin"/>
    <property type="match status" value="1"/>
</dbReference>
<accession>A0A8C6R675</accession>
<evidence type="ECO:0000256" key="5">
    <source>
        <dbReference type="ARBA" id="ARBA00023005"/>
    </source>
</evidence>
<dbReference type="GeneID" id="103737694"/>
<comment type="subcellular location">
    <subcellularLocation>
        <location evidence="1">Secreted</location>
    </subcellularLocation>
</comment>
<keyword evidence="6" id="KW-1015">Disulfide bond</keyword>
<evidence type="ECO:0000256" key="7">
    <source>
        <dbReference type="ARBA" id="ARBA00031712"/>
    </source>
</evidence>
<dbReference type="Pfam" id="PF01099">
    <property type="entry name" value="Uteroglobin"/>
    <property type="match status" value="1"/>
</dbReference>
<dbReference type="GO" id="GO:0032689">
    <property type="term" value="P:negative regulation of type II interferon production"/>
    <property type="evidence" value="ECO:0007669"/>
    <property type="project" value="Ensembl"/>
</dbReference>
<dbReference type="GO" id="GO:0005615">
    <property type="term" value="C:extracellular space"/>
    <property type="evidence" value="ECO:0007669"/>
    <property type="project" value="Ensembl"/>
</dbReference>
<reference evidence="11" key="1">
    <citation type="submission" date="2025-08" db="UniProtKB">
        <authorList>
            <consortium name="Ensembl"/>
        </authorList>
    </citation>
    <scope>IDENTIFICATION</scope>
</reference>
<evidence type="ECO:0000256" key="4">
    <source>
        <dbReference type="ARBA" id="ARBA00022525"/>
    </source>
</evidence>
<keyword evidence="4" id="KW-0964">Secreted</keyword>
<dbReference type="SMART" id="SM00096">
    <property type="entry name" value="UTG"/>
    <property type="match status" value="1"/>
</dbReference>
<name>A0A8C6R675_NANGA</name>
<dbReference type="OMA" id="MKIAITI"/>
<comment type="similarity">
    <text evidence="2">Belongs to the secretoglobin family.</text>
</comment>
<keyword evidence="12" id="KW-1185">Reference proteome</keyword>
<dbReference type="PANTHER" id="PTHR10136">
    <property type="entry name" value="SECRETOGLOBIN FAMILY 1 MEMBER"/>
    <property type="match status" value="1"/>
</dbReference>
<sequence>MKLALTLTLVMLAHCCSSASAEVCPGFLKVLETLFMDSSANYNKALQFFNPDPVLQDAAMQLKKLVDTLSLETKGNNLKLADKILTSLQCKQDLGI</sequence>
<dbReference type="KEGG" id="ngi:103737694"/>
<evidence type="ECO:0000256" key="2">
    <source>
        <dbReference type="ARBA" id="ARBA00008650"/>
    </source>
</evidence>
<dbReference type="PROSITE" id="PS51311">
    <property type="entry name" value="SCGB"/>
    <property type="match status" value="1"/>
</dbReference>